<keyword evidence="2" id="KW-0238">DNA-binding</keyword>
<dbReference type="PROSITE" id="PS51063">
    <property type="entry name" value="HTH_CRP_2"/>
    <property type="match status" value="1"/>
</dbReference>
<dbReference type="InterPro" id="IPR014710">
    <property type="entry name" value="RmlC-like_jellyroll"/>
</dbReference>
<dbReference type="SUPFAM" id="SSF46785">
    <property type="entry name" value="Winged helix' DNA-binding domain"/>
    <property type="match status" value="1"/>
</dbReference>
<dbReference type="EMBL" id="BAABCM010000004">
    <property type="protein sequence ID" value="GAA3815156.1"/>
    <property type="molecule type" value="Genomic_DNA"/>
</dbReference>
<proteinExistence type="predicted"/>
<evidence type="ECO:0000256" key="2">
    <source>
        <dbReference type="ARBA" id="ARBA00023125"/>
    </source>
</evidence>
<sequence length="222" mass="23981">MVLSPNVRRGFRALIGEQLWGGLVAHGVTRSYPAGSFLLRQGDPGGWVLVLLRGRVKVTGHDEEGAELLVSLRAAGDLVGEIAGVPQVARTASVQAIDRCTVQVLTAEVFREFLRRNCADSQFTDYLLAKLSETVPYQMQLVHFSAQRRLARLILELVALADPGDPERMQVPFSQEALARALGLSRSTVAEQISVLRASGALGLGRRLLVADLDKLADSAGL</sequence>
<gene>
    <name evidence="6" type="ORF">GCM10022380_36590</name>
</gene>
<protein>
    <recommendedName>
        <fullName evidence="8">Crp/Fnr family transcriptional regulator</fullName>
    </recommendedName>
</protein>
<dbReference type="PANTHER" id="PTHR24567:SF74">
    <property type="entry name" value="HTH-TYPE TRANSCRIPTIONAL REGULATOR ARCR"/>
    <property type="match status" value="1"/>
</dbReference>
<accession>A0ABP7ICJ2</accession>
<dbReference type="Proteomes" id="UP001501624">
    <property type="component" value="Unassembled WGS sequence"/>
</dbReference>
<organism evidence="6 7">
    <name type="scientific">Amycolatopsis tucumanensis</name>
    <dbReference type="NCBI Taxonomy" id="401106"/>
    <lineage>
        <taxon>Bacteria</taxon>
        <taxon>Bacillati</taxon>
        <taxon>Actinomycetota</taxon>
        <taxon>Actinomycetes</taxon>
        <taxon>Pseudonocardiales</taxon>
        <taxon>Pseudonocardiaceae</taxon>
        <taxon>Amycolatopsis</taxon>
    </lineage>
</organism>
<dbReference type="SMART" id="SM00100">
    <property type="entry name" value="cNMP"/>
    <property type="match status" value="1"/>
</dbReference>
<comment type="caution">
    <text evidence="6">The sequence shown here is derived from an EMBL/GenBank/DDBJ whole genome shotgun (WGS) entry which is preliminary data.</text>
</comment>
<feature type="domain" description="HTH crp-type" evidence="5">
    <location>
        <begin position="144"/>
        <end position="214"/>
    </location>
</feature>
<dbReference type="InterPro" id="IPR012318">
    <property type="entry name" value="HTH_CRP"/>
</dbReference>
<evidence type="ECO:0000256" key="1">
    <source>
        <dbReference type="ARBA" id="ARBA00023015"/>
    </source>
</evidence>
<dbReference type="RefSeq" id="WP_027936439.1">
    <property type="nucleotide sequence ID" value="NZ_BAABCM010000004.1"/>
</dbReference>
<evidence type="ECO:0000313" key="7">
    <source>
        <dbReference type="Proteomes" id="UP001501624"/>
    </source>
</evidence>
<evidence type="ECO:0000313" key="6">
    <source>
        <dbReference type="EMBL" id="GAA3815156.1"/>
    </source>
</evidence>
<dbReference type="Pfam" id="PF13545">
    <property type="entry name" value="HTH_Crp_2"/>
    <property type="match status" value="1"/>
</dbReference>
<keyword evidence="3" id="KW-0804">Transcription</keyword>
<dbReference type="InterPro" id="IPR036390">
    <property type="entry name" value="WH_DNA-bd_sf"/>
</dbReference>
<dbReference type="CDD" id="cd00038">
    <property type="entry name" value="CAP_ED"/>
    <property type="match status" value="1"/>
</dbReference>
<evidence type="ECO:0008006" key="8">
    <source>
        <dbReference type="Google" id="ProtNLM"/>
    </source>
</evidence>
<dbReference type="InterPro" id="IPR000595">
    <property type="entry name" value="cNMP-bd_dom"/>
</dbReference>
<dbReference type="InterPro" id="IPR018490">
    <property type="entry name" value="cNMP-bd_dom_sf"/>
</dbReference>
<keyword evidence="7" id="KW-1185">Reference proteome</keyword>
<reference evidence="7" key="1">
    <citation type="journal article" date="2019" name="Int. J. Syst. Evol. Microbiol.">
        <title>The Global Catalogue of Microorganisms (GCM) 10K type strain sequencing project: providing services to taxonomists for standard genome sequencing and annotation.</title>
        <authorList>
            <consortium name="The Broad Institute Genomics Platform"/>
            <consortium name="The Broad Institute Genome Sequencing Center for Infectious Disease"/>
            <person name="Wu L."/>
            <person name="Ma J."/>
        </authorList>
    </citation>
    <scope>NUCLEOTIDE SEQUENCE [LARGE SCALE GENOMIC DNA]</scope>
    <source>
        <strain evidence="7">JCM 17017</strain>
    </source>
</reference>
<dbReference type="PANTHER" id="PTHR24567">
    <property type="entry name" value="CRP FAMILY TRANSCRIPTIONAL REGULATORY PROTEIN"/>
    <property type="match status" value="1"/>
</dbReference>
<evidence type="ECO:0000259" key="4">
    <source>
        <dbReference type="PROSITE" id="PS50042"/>
    </source>
</evidence>
<dbReference type="InterPro" id="IPR050397">
    <property type="entry name" value="Env_Response_Regulators"/>
</dbReference>
<evidence type="ECO:0000256" key="3">
    <source>
        <dbReference type="ARBA" id="ARBA00023163"/>
    </source>
</evidence>
<dbReference type="SUPFAM" id="SSF51206">
    <property type="entry name" value="cAMP-binding domain-like"/>
    <property type="match status" value="1"/>
</dbReference>
<keyword evidence="1" id="KW-0805">Transcription regulation</keyword>
<dbReference type="SMART" id="SM00419">
    <property type="entry name" value="HTH_CRP"/>
    <property type="match status" value="1"/>
</dbReference>
<dbReference type="PROSITE" id="PS50042">
    <property type="entry name" value="CNMP_BINDING_3"/>
    <property type="match status" value="1"/>
</dbReference>
<dbReference type="Pfam" id="PF00027">
    <property type="entry name" value="cNMP_binding"/>
    <property type="match status" value="1"/>
</dbReference>
<dbReference type="Gene3D" id="2.60.120.10">
    <property type="entry name" value="Jelly Rolls"/>
    <property type="match status" value="1"/>
</dbReference>
<evidence type="ECO:0000259" key="5">
    <source>
        <dbReference type="PROSITE" id="PS51063"/>
    </source>
</evidence>
<feature type="domain" description="Cyclic nucleotide-binding" evidence="4">
    <location>
        <begin position="30"/>
        <end position="114"/>
    </location>
</feature>
<name>A0ABP7ICJ2_9PSEU</name>